<evidence type="ECO:0000313" key="2">
    <source>
        <dbReference type="Proteomes" id="UP000308600"/>
    </source>
</evidence>
<reference evidence="1 2" key="1">
    <citation type="journal article" date="2019" name="Nat. Ecol. Evol.">
        <title>Megaphylogeny resolves global patterns of mushroom evolution.</title>
        <authorList>
            <person name="Varga T."/>
            <person name="Krizsan K."/>
            <person name="Foldi C."/>
            <person name="Dima B."/>
            <person name="Sanchez-Garcia M."/>
            <person name="Sanchez-Ramirez S."/>
            <person name="Szollosi G.J."/>
            <person name="Szarkandi J.G."/>
            <person name="Papp V."/>
            <person name="Albert L."/>
            <person name="Andreopoulos W."/>
            <person name="Angelini C."/>
            <person name="Antonin V."/>
            <person name="Barry K.W."/>
            <person name="Bougher N.L."/>
            <person name="Buchanan P."/>
            <person name="Buyck B."/>
            <person name="Bense V."/>
            <person name="Catcheside P."/>
            <person name="Chovatia M."/>
            <person name="Cooper J."/>
            <person name="Damon W."/>
            <person name="Desjardin D."/>
            <person name="Finy P."/>
            <person name="Geml J."/>
            <person name="Haridas S."/>
            <person name="Hughes K."/>
            <person name="Justo A."/>
            <person name="Karasinski D."/>
            <person name="Kautmanova I."/>
            <person name="Kiss B."/>
            <person name="Kocsube S."/>
            <person name="Kotiranta H."/>
            <person name="LaButti K.M."/>
            <person name="Lechner B.E."/>
            <person name="Liimatainen K."/>
            <person name="Lipzen A."/>
            <person name="Lukacs Z."/>
            <person name="Mihaltcheva S."/>
            <person name="Morgado L.N."/>
            <person name="Niskanen T."/>
            <person name="Noordeloos M.E."/>
            <person name="Ohm R.A."/>
            <person name="Ortiz-Santana B."/>
            <person name="Ovrebo C."/>
            <person name="Racz N."/>
            <person name="Riley R."/>
            <person name="Savchenko A."/>
            <person name="Shiryaev A."/>
            <person name="Soop K."/>
            <person name="Spirin V."/>
            <person name="Szebenyi C."/>
            <person name="Tomsovsky M."/>
            <person name="Tulloss R.E."/>
            <person name="Uehling J."/>
            <person name="Grigoriev I.V."/>
            <person name="Vagvolgyi C."/>
            <person name="Papp T."/>
            <person name="Martin F.M."/>
            <person name="Miettinen O."/>
            <person name="Hibbett D.S."/>
            <person name="Nagy L.G."/>
        </authorList>
    </citation>
    <scope>NUCLEOTIDE SEQUENCE [LARGE SCALE GENOMIC DNA]</scope>
    <source>
        <strain evidence="1 2">NL-1719</strain>
    </source>
</reference>
<dbReference type="Proteomes" id="UP000308600">
    <property type="component" value="Unassembled WGS sequence"/>
</dbReference>
<accession>A0ACD3AT67</accession>
<evidence type="ECO:0000313" key="1">
    <source>
        <dbReference type="EMBL" id="TFK69010.1"/>
    </source>
</evidence>
<protein>
    <submittedName>
        <fullName evidence="1">Uncharacterized protein</fullName>
    </submittedName>
</protein>
<keyword evidence="2" id="KW-1185">Reference proteome</keyword>
<sequence length="470" mass="53737">MALRIRPTTMRQHSDDLSALFPPELWLEIIPNLSLKEIRAFSECSKALRNILLPVLFETITIHPPRLSATYPSNNAATARDIQPFRIPYHITQVIENVAILPSGTTLQNFRQFPFREWINGSWDHDRLVPEIFNELLLLPKLCRLVCDRVILSGALLGKVVQLPLKHLEFSDCIPFYSFPTTTRVSGTLESVKIYFPPEIPWWKEGRESLYRVLLRESPNLKCMHIEDDFLFPRMANDYPPSLTSLNIPIDYLRLRSVLMTCVSLKSISLRPCYLVGNVNYGIPHGALPNLERYGGPVDLFPSFAQNRPPIKEAYLIFPSTLDPSPTLILSMPNCIKSVTCNFPSLDPFFALLHPKLASKSLINFTILSSDRALPQLFRSSNFVPLPNIRHFTLKAVYVAQSDSRSDLERILEDCFSVLLEVYPNLEEVRIIPSDDDGAWRCATVWRRSPVLFGWSKSRASGKIDEWWKA</sequence>
<gene>
    <name evidence="1" type="ORF">BDN72DRAFT_959857</name>
</gene>
<dbReference type="EMBL" id="ML208339">
    <property type="protein sequence ID" value="TFK69010.1"/>
    <property type="molecule type" value="Genomic_DNA"/>
</dbReference>
<organism evidence="1 2">
    <name type="scientific">Pluteus cervinus</name>
    <dbReference type="NCBI Taxonomy" id="181527"/>
    <lineage>
        <taxon>Eukaryota</taxon>
        <taxon>Fungi</taxon>
        <taxon>Dikarya</taxon>
        <taxon>Basidiomycota</taxon>
        <taxon>Agaricomycotina</taxon>
        <taxon>Agaricomycetes</taxon>
        <taxon>Agaricomycetidae</taxon>
        <taxon>Agaricales</taxon>
        <taxon>Pluteineae</taxon>
        <taxon>Pluteaceae</taxon>
        <taxon>Pluteus</taxon>
    </lineage>
</organism>
<proteinExistence type="predicted"/>
<name>A0ACD3AT67_9AGAR</name>